<organism evidence="3 4">
    <name type="scientific">Besnoitia besnoiti</name>
    <name type="common">Apicomplexan protozoan</name>
    <dbReference type="NCBI Taxonomy" id="94643"/>
    <lineage>
        <taxon>Eukaryota</taxon>
        <taxon>Sar</taxon>
        <taxon>Alveolata</taxon>
        <taxon>Apicomplexa</taxon>
        <taxon>Conoidasida</taxon>
        <taxon>Coccidia</taxon>
        <taxon>Eucoccidiorida</taxon>
        <taxon>Eimeriorina</taxon>
        <taxon>Sarcocystidae</taxon>
        <taxon>Besnoitia</taxon>
    </lineage>
</organism>
<evidence type="ECO:0000313" key="3">
    <source>
        <dbReference type="EMBL" id="PFH33830.1"/>
    </source>
</evidence>
<evidence type="ECO:0000256" key="2">
    <source>
        <dbReference type="SAM" id="Phobius"/>
    </source>
</evidence>
<dbReference type="EMBL" id="NWUJ01000008">
    <property type="protein sequence ID" value="PFH33830.1"/>
    <property type="molecule type" value="Genomic_DNA"/>
</dbReference>
<dbReference type="Proteomes" id="UP000224006">
    <property type="component" value="Chromosome VII"/>
</dbReference>
<feature type="compositionally biased region" description="Basic and acidic residues" evidence="1">
    <location>
        <begin position="207"/>
        <end position="220"/>
    </location>
</feature>
<accession>A0A2A9MEM5</accession>
<reference evidence="3 4" key="1">
    <citation type="submission" date="2017-09" db="EMBL/GenBank/DDBJ databases">
        <title>Genome sequencing of Besnoitia besnoiti strain Bb-Ger1.</title>
        <authorList>
            <person name="Schares G."/>
            <person name="Venepally P."/>
            <person name="Lorenzi H.A."/>
        </authorList>
    </citation>
    <scope>NUCLEOTIDE SEQUENCE [LARGE SCALE GENOMIC DNA]</scope>
    <source>
        <strain evidence="3 4">Bb-Ger1</strain>
    </source>
</reference>
<protein>
    <recommendedName>
        <fullName evidence="5">Transmembrane protein</fullName>
    </recommendedName>
</protein>
<sequence>MSNNNASSPSSRTPRTGAAAGAPGLRAGCGSALRPSLRRSVLFAALLSLGACLCANLSPVEALRLQTQGAVDSRVLIATRDAERARAPALRVASAAAQNTESSFAQDEEGLSAKGKAVFILILVTVSVIAVGFIAVVVYFLMQMKAKAKLRAALNAENIPGLFSEDEVSGDDTQRETRKSRVGVDTRSENGGNGDRERDDDDATEAGEDKRLVRKLADIKEESEDSASLPSLRVPVGNNDDPGLPTTSNEPPVVPDGAY</sequence>
<keyword evidence="2" id="KW-0472">Membrane</keyword>
<proteinExistence type="predicted"/>
<dbReference type="RefSeq" id="XP_029217839.1">
    <property type="nucleotide sequence ID" value="XM_029366408.1"/>
</dbReference>
<dbReference type="GeneID" id="40312973"/>
<evidence type="ECO:0008006" key="5">
    <source>
        <dbReference type="Google" id="ProtNLM"/>
    </source>
</evidence>
<gene>
    <name evidence="3" type="ORF">BESB_080460</name>
</gene>
<feature type="region of interest" description="Disordered" evidence="1">
    <location>
        <begin position="1"/>
        <end position="22"/>
    </location>
</feature>
<feature type="region of interest" description="Disordered" evidence="1">
    <location>
        <begin position="163"/>
        <end position="259"/>
    </location>
</feature>
<keyword evidence="2" id="KW-1133">Transmembrane helix</keyword>
<keyword evidence="2" id="KW-0812">Transmembrane</keyword>
<name>A0A2A9MEM5_BESBE</name>
<evidence type="ECO:0000313" key="4">
    <source>
        <dbReference type="Proteomes" id="UP000224006"/>
    </source>
</evidence>
<feature type="transmembrane region" description="Helical" evidence="2">
    <location>
        <begin position="117"/>
        <end position="141"/>
    </location>
</feature>
<feature type="compositionally biased region" description="Polar residues" evidence="1">
    <location>
        <begin position="1"/>
        <end position="14"/>
    </location>
</feature>
<dbReference type="VEuPathDB" id="ToxoDB:BESB_080460"/>
<dbReference type="KEGG" id="bbes:BESB_080460"/>
<dbReference type="AlphaFoldDB" id="A0A2A9MEM5"/>
<evidence type="ECO:0000256" key="1">
    <source>
        <dbReference type="SAM" id="MobiDB-lite"/>
    </source>
</evidence>
<keyword evidence="4" id="KW-1185">Reference proteome</keyword>
<comment type="caution">
    <text evidence="3">The sequence shown here is derived from an EMBL/GenBank/DDBJ whole genome shotgun (WGS) entry which is preliminary data.</text>
</comment>
<feature type="compositionally biased region" description="Basic and acidic residues" evidence="1">
    <location>
        <begin position="172"/>
        <end position="188"/>
    </location>
</feature>
<feature type="transmembrane region" description="Helical" evidence="2">
    <location>
        <begin position="41"/>
        <end position="58"/>
    </location>
</feature>